<feature type="region of interest" description="Disordered" evidence="1">
    <location>
        <begin position="29"/>
        <end position="102"/>
    </location>
</feature>
<feature type="compositionally biased region" description="Basic and acidic residues" evidence="1">
    <location>
        <begin position="77"/>
        <end position="90"/>
    </location>
</feature>
<sequence length="159" mass="16533">LMRTALKNANDPEVARLLSGAVLPAVSEDEIAALPDPESDLDDSDAGEGWLAKEGGTGDSSECSDVGVGEEEEDEEKKEIFSPPRRDEHSAQASAPQTSVLAPRCLDEDLKALESLDLPAAAPPVLEASAAAAVEPEVPAAPLKKAPPALEELENLTDA</sequence>
<gene>
    <name evidence="2" type="ORF">PGLA1383_LOCUS45967</name>
</gene>
<feature type="compositionally biased region" description="Acidic residues" evidence="1">
    <location>
        <begin position="29"/>
        <end position="46"/>
    </location>
</feature>
<reference evidence="2" key="1">
    <citation type="submission" date="2021-02" db="EMBL/GenBank/DDBJ databases">
        <authorList>
            <person name="Dougan E. K."/>
            <person name="Rhodes N."/>
            <person name="Thang M."/>
            <person name="Chan C."/>
        </authorList>
    </citation>
    <scope>NUCLEOTIDE SEQUENCE</scope>
</reference>
<evidence type="ECO:0000256" key="1">
    <source>
        <dbReference type="SAM" id="MobiDB-lite"/>
    </source>
</evidence>
<name>A0A813GUY9_POLGL</name>
<evidence type="ECO:0000313" key="2">
    <source>
        <dbReference type="EMBL" id="CAE8629500.1"/>
    </source>
</evidence>
<protein>
    <submittedName>
        <fullName evidence="2">Uncharacterized protein</fullName>
    </submittedName>
</protein>
<evidence type="ECO:0000313" key="3">
    <source>
        <dbReference type="Proteomes" id="UP000654075"/>
    </source>
</evidence>
<organism evidence="2 3">
    <name type="scientific">Polarella glacialis</name>
    <name type="common">Dinoflagellate</name>
    <dbReference type="NCBI Taxonomy" id="89957"/>
    <lineage>
        <taxon>Eukaryota</taxon>
        <taxon>Sar</taxon>
        <taxon>Alveolata</taxon>
        <taxon>Dinophyceae</taxon>
        <taxon>Suessiales</taxon>
        <taxon>Suessiaceae</taxon>
        <taxon>Polarella</taxon>
    </lineage>
</organism>
<feature type="non-terminal residue" evidence="2">
    <location>
        <position position="159"/>
    </location>
</feature>
<dbReference type="EMBL" id="CAJNNV010029650">
    <property type="protein sequence ID" value="CAE8629500.1"/>
    <property type="molecule type" value="Genomic_DNA"/>
</dbReference>
<feature type="compositionally biased region" description="Polar residues" evidence="1">
    <location>
        <begin position="91"/>
        <end position="100"/>
    </location>
</feature>
<dbReference type="Proteomes" id="UP000654075">
    <property type="component" value="Unassembled WGS sequence"/>
</dbReference>
<proteinExistence type="predicted"/>
<accession>A0A813GUY9</accession>
<keyword evidence="3" id="KW-1185">Reference proteome</keyword>
<comment type="caution">
    <text evidence="2">The sequence shown here is derived from an EMBL/GenBank/DDBJ whole genome shotgun (WGS) entry which is preliminary data.</text>
</comment>
<feature type="non-terminal residue" evidence="2">
    <location>
        <position position="1"/>
    </location>
</feature>
<dbReference type="AlphaFoldDB" id="A0A813GUY9"/>